<accession>A0ABU0C8S6</accession>
<dbReference type="InterPro" id="IPR011049">
    <property type="entry name" value="Serralysin-like_metalloprot_C"/>
</dbReference>
<dbReference type="Gene3D" id="2.150.10.10">
    <property type="entry name" value="Serralysin-like metalloprotease, C-terminal"/>
    <property type="match status" value="3"/>
</dbReference>
<comment type="caution">
    <text evidence="3">The sequence shown here is derived from an EMBL/GenBank/DDBJ whole genome shotgun (WGS) entry which is preliminary data.</text>
</comment>
<dbReference type="SUPFAM" id="SSF51120">
    <property type="entry name" value="beta-Roll"/>
    <property type="match status" value="3"/>
</dbReference>
<dbReference type="RefSeq" id="WP_307154270.1">
    <property type="nucleotide sequence ID" value="NZ_JAUSUK010000002.1"/>
</dbReference>
<dbReference type="InterPro" id="IPR050557">
    <property type="entry name" value="RTX_toxin/Mannuronan_C5-epim"/>
</dbReference>
<keyword evidence="4" id="KW-1185">Reference proteome</keyword>
<evidence type="ECO:0000256" key="1">
    <source>
        <dbReference type="ARBA" id="ARBA00004613"/>
    </source>
</evidence>
<dbReference type="InterPro" id="IPR018511">
    <property type="entry name" value="Hemolysin-typ_Ca-bd_CS"/>
</dbReference>
<dbReference type="EMBL" id="JAUSUK010000002">
    <property type="protein sequence ID" value="MDQ0326045.1"/>
    <property type="molecule type" value="Genomic_DNA"/>
</dbReference>
<protein>
    <submittedName>
        <fullName evidence="3">Ca2+-binding RTX toxin-like protein</fullName>
    </submittedName>
</protein>
<organism evidence="3 4">
    <name type="scientific">Rhodopseudomonas julia</name>
    <dbReference type="NCBI Taxonomy" id="200617"/>
    <lineage>
        <taxon>Bacteria</taxon>
        <taxon>Pseudomonadati</taxon>
        <taxon>Pseudomonadota</taxon>
        <taxon>Alphaproteobacteria</taxon>
        <taxon>Hyphomicrobiales</taxon>
        <taxon>Nitrobacteraceae</taxon>
        <taxon>Rhodopseudomonas</taxon>
    </lineage>
</organism>
<name>A0ABU0C8S6_9BRAD</name>
<dbReference type="Pfam" id="PF00353">
    <property type="entry name" value="HemolysinCabind"/>
    <property type="match status" value="5"/>
</dbReference>
<evidence type="ECO:0000313" key="4">
    <source>
        <dbReference type="Proteomes" id="UP001230253"/>
    </source>
</evidence>
<sequence length="289" mass="29439">MATFYGTENSETMVLGPGNDRALAYGGADTIFAGPGDTGDDNIFGGAGDDLIFGKLGDDDLRGGSGNDTIFGGDGADELDPDGAVSGEDIPDTAANVNHVFGGAGDDRIAPAEGSDFLGGGDGNDYIEGGGGNDVFFGGRDAGNDTLYAGAGNDTIYAGAGNDFLYAGDGNDILFGGDGSDVLFTGNGNTTLWGGAGDDWLYGSSKGFGPTTMAFVNGSGADTIYLFDIDQDRIDISAYGFSSNSAVSARAHEVQTTYHTNVVINLGGGSTIEIDDMELEDINDITFIF</sequence>
<keyword evidence="2" id="KW-0964">Secreted</keyword>
<dbReference type="InterPro" id="IPR001343">
    <property type="entry name" value="Hemolysn_Ca-bd"/>
</dbReference>
<comment type="subcellular location">
    <subcellularLocation>
        <location evidence="1">Secreted</location>
    </subcellularLocation>
</comment>
<dbReference type="PANTHER" id="PTHR38340">
    <property type="entry name" value="S-LAYER PROTEIN"/>
    <property type="match status" value="1"/>
</dbReference>
<dbReference type="PANTHER" id="PTHR38340:SF1">
    <property type="entry name" value="S-LAYER PROTEIN"/>
    <property type="match status" value="1"/>
</dbReference>
<evidence type="ECO:0000256" key="2">
    <source>
        <dbReference type="ARBA" id="ARBA00022525"/>
    </source>
</evidence>
<gene>
    <name evidence="3" type="ORF">J2R99_001914</name>
</gene>
<dbReference type="PRINTS" id="PR00313">
    <property type="entry name" value="CABNDNGRPT"/>
</dbReference>
<proteinExistence type="predicted"/>
<dbReference type="PROSITE" id="PS00330">
    <property type="entry name" value="HEMOLYSIN_CALCIUM"/>
    <property type="match status" value="3"/>
</dbReference>
<dbReference type="Proteomes" id="UP001230253">
    <property type="component" value="Unassembled WGS sequence"/>
</dbReference>
<evidence type="ECO:0000313" key="3">
    <source>
        <dbReference type="EMBL" id="MDQ0326045.1"/>
    </source>
</evidence>
<reference evidence="3 4" key="1">
    <citation type="submission" date="2023-07" db="EMBL/GenBank/DDBJ databases">
        <title>Genomic Encyclopedia of Type Strains, Phase IV (KMG-IV): sequencing the most valuable type-strain genomes for metagenomic binning, comparative biology and taxonomic classification.</title>
        <authorList>
            <person name="Goeker M."/>
        </authorList>
    </citation>
    <scope>NUCLEOTIDE SEQUENCE [LARGE SCALE GENOMIC DNA]</scope>
    <source>
        <strain evidence="3 4">DSM 11549</strain>
    </source>
</reference>